<feature type="domain" description="DUF6930" evidence="1">
    <location>
        <begin position="10"/>
        <end position="137"/>
    </location>
</feature>
<evidence type="ECO:0000259" key="2">
    <source>
        <dbReference type="Pfam" id="PF23988"/>
    </source>
</evidence>
<dbReference type="EMBL" id="SFAP01000139">
    <property type="protein sequence ID" value="TRV23736.1"/>
    <property type="molecule type" value="Genomic_DNA"/>
</dbReference>
<dbReference type="AlphaFoldDB" id="A0A552LU45"/>
<evidence type="ECO:0000313" key="3">
    <source>
        <dbReference type="EMBL" id="TRV23736.1"/>
    </source>
</evidence>
<dbReference type="Proteomes" id="UP000318616">
    <property type="component" value="Unassembled WGS sequence"/>
</dbReference>
<dbReference type="Pfam" id="PF23988">
    <property type="entry name" value="DUF7309"/>
    <property type="match status" value="1"/>
</dbReference>
<evidence type="ECO:0000259" key="1">
    <source>
        <dbReference type="Pfam" id="PF22007"/>
    </source>
</evidence>
<gene>
    <name evidence="3" type="ORF">EWV88_10735</name>
</gene>
<dbReference type="InterPro" id="IPR055733">
    <property type="entry name" value="DUF7309"/>
</dbReference>
<dbReference type="InterPro" id="IPR054216">
    <property type="entry name" value="DUF6930"/>
</dbReference>
<reference evidence="3 4" key="1">
    <citation type="submission" date="2019-01" db="EMBL/GenBank/DDBJ databases">
        <title>Coherence of Microcystis species and biogeography revealed through population genomics.</title>
        <authorList>
            <person name="Perez-Carrascal O.M."/>
            <person name="Terrat Y."/>
            <person name="Giani A."/>
            <person name="Fortin N."/>
            <person name="Tromas N."/>
            <person name="Shapiro B.J."/>
        </authorList>
    </citation>
    <scope>NUCLEOTIDE SEQUENCE [LARGE SCALE GENOMIC DNA]</scope>
    <source>
        <strain evidence="3">Mw_MB_S_20031200_S109D</strain>
    </source>
</reference>
<accession>A0A552LU45</accession>
<protein>
    <submittedName>
        <fullName evidence="3">Uncharacterized protein</fullName>
    </submittedName>
</protein>
<organism evidence="3 4">
    <name type="scientific">Microcystis wesenbergii Mw_MB_S_20031200_S109D</name>
    <dbReference type="NCBI Taxonomy" id="2486241"/>
    <lineage>
        <taxon>Bacteria</taxon>
        <taxon>Bacillati</taxon>
        <taxon>Cyanobacteriota</taxon>
        <taxon>Cyanophyceae</taxon>
        <taxon>Oscillatoriophycideae</taxon>
        <taxon>Chroococcales</taxon>
        <taxon>Microcystaceae</taxon>
        <taxon>Microcystis</taxon>
    </lineage>
</organism>
<comment type="caution">
    <text evidence="3">The sequence shown here is derived from an EMBL/GenBank/DDBJ whole genome shotgun (WGS) entry which is preliminary data.</text>
</comment>
<feature type="domain" description="DUF7309" evidence="2">
    <location>
        <begin position="155"/>
        <end position="256"/>
    </location>
</feature>
<evidence type="ECO:0000313" key="4">
    <source>
        <dbReference type="Proteomes" id="UP000318616"/>
    </source>
</evidence>
<sequence length="556" mass="62989">MNLLPRTTQSRLKKIPQIPSVWEGDRRALSLSERMPRATLEPNQESGGECVIWVDGSEGCVRAMEVVSPETGPEAMVRTLIRAIETPQSPARPARPKKIIVRDRETQFFLRGVLQDLDITIDYVPNLPLIDDLFRGFDEFQNNRPPAIPPAWQSALVKTAHEIWKAEPWSCLADYDILEIKLDRNALATRDRPDFPNLYACVMGMLGREYGVILYRSLESLKQFRQSALEEKSMERLEKAFLSQDCWFLSYELADDDEDDDEDDYDLASAAPSQIHPVFGSVHPYEGIRPYLDEEEAITVYLALIALLRFFKGNQSALSEEPIGELQRRFRIPLDPEQAKGETVAVTVATMPDLCAEFMQLLEEDDDDEDDEDDEEESVLKEDLVPDNAHLSLGMVPWQLLDKIRNRRKIHYQPQSVPTKGEGFPVVMIQTSRPKAKEIIEKIEQAGGLAAIGFNPGEDPLEDTRYDLGILKMANGDLYLFGEFEQDDPDHRNARRNWQKRIKNTEGYCGLIIAMGVTGSSCGNPQLNDMLALYEAKSIDSKDLDLGVLTLMPHFG</sequence>
<proteinExistence type="predicted"/>
<name>A0A552LU45_9CHRO</name>
<dbReference type="Pfam" id="PF22007">
    <property type="entry name" value="DUF6930"/>
    <property type="match status" value="1"/>
</dbReference>